<sequence length="601" mass="69465">MSESLKLKELIIRGGFIRGRVTKFKLCLDIDKLALKLSKIETLFVEFDEVQNLIEISNEEIQSSELATRDFYHCIATAQSLIRKQQDNEYQSQNKSSVATCHHNDHSCNALGFKLPVIKIPNFDGAYFKWLEFKETFVSLVHNNNKIESIHKYHYLQSYLEGEAARVIANLDVSHNHYPEAWKLLCERYDNKRQLINNHLKSLFSFNYIQENDKSLRYVIDHITKNLRALNSLGLPTDKWDVLIIYFIAGKLSSFTYFKWEEHIYSLSDIPSLMISSISLNIALMYWRPFTAINMTLKIINKNNHPLIKTNITLPMAVPNETNTFPKTSECLFCKNSHRLYECPSFKSISLEEKIAFVSSNKLCENCLRPGHVVKRCRLSATCRHCKQRHNTLLHKTEGKENSNSVSMSSTYSSEVLFCTARVKVTNPATNETMIVRALLDSGSQSTIITQANAVFYAFTLRQAPLRFHLADPTFNEPSPVNILIGADLFWDIIRAQQHSLGHGFPKLQASKFGWLVTGPLPYFNKNKKETVPMCYFVSKNTSNNIHDELSKFWELESFPQKRPLSSEEKLFEQHYLANTTRTNIDRREMFRSEDQNHNAK</sequence>
<evidence type="ECO:0000313" key="2">
    <source>
        <dbReference type="Proteomes" id="UP000648187"/>
    </source>
</evidence>
<keyword evidence="2" id="KW-1185">Reference proteome</keyword>
<dbReference type="PANTHER" id="PTHR47331">
    <property type="entry name" value="PHD-TYPE DOMAIN-CONTAINING PROTEIN"/>
    <property type="match status" value="1"/>
</dbReference>
<dbReference type="Pfam" id="PF03564">
    <property type="entry name" value="DUF1759"/>
    <property type="match status" value="1"/>
</dbReference>
<dbReference type="GO" id="GO:0006508">
    <property type="term" value="P:proteolysis"/>
    <property type="evidence" value="ECO:0007669"/>
    <property type="project" value="InterPro"/>
</dbReference>
<evidence type="ECO:0000313" key="1">
    <source>
        <dbReference type="EMBL" id="KAF9413700.1"/>
    </source>
</evidence>
<dbReference type="EMBL" id="JACKWZ010000152">
    <property type="protein sequence ID" value="KAF9413700.1"/>
    <property type="molecule type" value="Genomic_DNA"/>
</dbReference>
<gene>
    <name evidence="1" type="ORF">HW555_008146</name>
</gene>
<dbReference type="AlphaFoldDB" id="A0A835GDH4"/>
<evidence type="ECO:0008006" key="3">
    <source>
        <dbReference type="Google" id="ProtNLM"/>
    </source>
</evidence>
<dbReference type="PROSITE" id="PS00141">
    <property type="entry name" value="ASP_PROTEASE"/>
    <property type="match status" value="1"/>
</dbReference>
<accession>A0A835GDH4</accession>
<dbReference type="PANTHER" id="PTHR47331:SF1">
    <property type="entry name" value="GAG-LIKE PROTEIN"/>
    <property type="match status" value="1"/>
</dbReference>
<proteinExistence type="predicted"/>
<dbReference type="GO" id="GO:0004190">
    <property type="term" value="F:aspartic-type endopeptidase activity"/>
    <property type="evidence" value="ECO:0007669"/>
    <property type="project" value="InterPro"/>
</dbReference>
<name>A0A835GDH4_SPOEX</name>
<dbReference type="Proteomes" id="UP000648187">
    <property type="component" value="Unassembled WGS sequence"/>
</dbReference>
<dbReference type="InterPro" id="IPR001969">
    <property type="entry name" value="Aspartic_peptidase_AS"/>
</dbReference>
<comment type="caution">
    <text evidence="1">The sequence shown here is derived from an EMBL/GenBank/DDBJ whole genome shotgun (WGS) entry which is preliminary data.</text>
</comment>
<reference evidence="1" key="1">
    <citation type="submission" date="2020-08" db="EMBL/GenBank/DDBJ databases">
        <title>Spodoptera exigua strain:BAW_Kor-Di-RS1 Genome sequencing and assembly.</title>
        <authorList>
            <person name="Kim J."/>
            <person name="Nam H.Y."/>
            <person name="Kwon M."/>
            <person name="Choi J.H."/>
            <person name="Cho S.R."/>
            <person name="Kim G.-H."/>
        </authorList>
    </citation>
    <scope>NUCLEOTIDE SEQUENCE</scope>
    <source>
        <strain evidence="1">BAW_Kor-Di-RS1</strain>
        <tissue evidence="1">Whole-body</tissue>
    </source>
</reference>
<organism evidence="1 2">
    <name type="scientific">Spodoptera exigua</name>
    <name type="common">Beet armyworm</name>
    <name type="synonym">Noctua fulgens</name>
    <dbReference type="NCBI Taxonomy" id="7107"/>
    <lineage>
        <taxon>Eukaryota</taxon>
        <taxon>Metazoa</taxon>
        <taxon>Ecdysozoa</taxon>
        <taxon>Arthropoda</taxon>
        <taxon>Hexapoda</taxon>
        <taxon>Insecta</taxon>
        <taxon>Pterygota</taxon>
        <taxon>Neoptera</taxon>
        <taxon>Endopterygota</taxon>
        <taxon>Lepidoptera</taxon>
        <taxon>Glossata</taxon>
        <taxon>Ditrysia</taxon>
        <taxon>Noctuoidea</taxon>
        <taxon>Noctuidae</taxon>
        <taxon>Amphipyrinae</taxon>
        <taxon>Spodoptera</taxon>
    </lineage>
</organism>
<dbReference type="InterPro" id="IPR005312">
    <property type="entry name" value="DUF1759"/>
</dbReference>
<protein>
    <recommendedName>
        <fullName evidence="3">Peptidase aspartic putative domain-containing protein</fullName>
    </recommendedName>
</protein>